<dbReference type="Proteomes" id="UP001143910">
    <property type="component" value="Unassembled WGS sequence"/>
</dbReference>
<dbReference type="EMBL" id="JANJQO010000027">
    <property type="protein sequence ID" value="KAJ2983498.1"/>
    <property type="molecule type" value="Genomic_DNA"/>
</dbReference>
<evidence type="ECO:0000313" key="2">
    <source>
        <dbReference type="Proteomes" id="UP001143910"/>
    </source>
</evidence>
<accession>A0ACC1NXH4</accession>
<reference evidence="1" key="1">
    <citation type="submission" date="2022-08" db="EMBL/GenBank/DDBJ databases">
        <title>Genome Sequence of Lecanicillium fungicola.</title>
        <authorList>
            <person name="Buettner E."/>
        </authorList>
    </citation>
    <scope>NUCLEOTIDE SEQUENCE</scope>
    <source>
        <strain evidence="1">Babe33</strain>
    </source>
</reference>
<organism evidence="1 2">
    <name type="scientific">Zarea fungicola</name>
    <dbReference type="NCBI Taxonomy" id="93591"/>
    <lineage>
        <taxon>Eukaryota</taxon>
        <taxon>Fungi</taxon>
        <taxon>Dikarya</taxon>
        <taxon>Ascomycota</taxon>
        <taxon>Pezizomycotina</taxon>
        <taxon>Sordariomycetes</taxon>
        <taxon>Hypocreomycetidae</taxon>
        <taxon>Hypocreales</taxon>
        <taxon>Cordycipitaceae</taxon>
        <taxon>Zarea</taxon>
    </lineage>
</organism>
<protein>
    <submittedName>
        <fullName evidence="1">Uncharacterized protein</fullName>
    </submittedName>
</protein>
<proteinExistence type="predicted"/>
<keyword evidence="2" id="KW-1185">Reference proteome</keyword>
<gene>
    <name evidence="1" type="ORF">NQ176_g657</name>
</gene>
<evidence type="ECO:0000313" key="1">
    <source>
        <dbReference type="EMBL" id="KAJ2983498.1"/>
    </source>
</evidence>
<name>A0ACC1NXH4_9HYPO</name>
<sequence>MALPTKRFQYTGLPSENSIRVVALLPGAITDPIRCEIQSHDMQSVLSYEALSYAWGDPANATQITINGCLFQVTVNLECALRYLRKSQSSRSLWIDAICINQQDDVEKALQVQDMANIFKRSSRVLIWLGEEIDPKIHLDQPPPLPISDVFDGIARIAVGQSIDHLINGNPWLQWTPAVLAFLRRPWFTRLWIVQETVLTWDPLLICGKESLTWLTLMRAYPKLRPTLGLTADGLPLINNAMENLDALVICWATMLVWETDETSATQAKQCRRLLILLFALKGKFICSDERDRLNGILGMLGNPKLLKGVSLGYQDSPATVFKSIAVFVLETIQSLEFLIGDRRNFDVANYHGKPSWVPTWKSYSAFTRGVFLAPKIYKMPAGVGEDHKVSPAAEYRLSNDQNILYLKGRIIGTLVGMGTPPPYAPHQSPVVANSGNEHRKALEQLLIMWETEVVHLPIMGARGQIEELQKVRADMMELWSSEIVPLPSLAASHKAAKKSIESFMKTLFHSDKEGSRGPEFTLEVIYETLLKRNAVQDAGSSDLNFWVDRFAHFQWRNLFDMAPFRLSGGQFGVLELSMELYGPNTVIAFFSGGVGPVVLLKEGDYYRYMGSCYVQGLEDESSRQIFLEQGDVVEFALR</sequence>
<comment type="caution">
    <text evidence="1">The sequence shown here is derived from an EMBL/GenBank/DDBJ whole genome shotgun (WGS) entry which is preliminary data.</text>
</comment>